<evidence type="ECO:0000313" key="3">
    <source>
        <dbReference type="Proteomes" id="UP001652461"/>
    </source>
</evidence>
<dbReference type="InterPro" id="IPR046145">
    <property type="entry name" value="DUF6147"/>
</dbReference>
<evidence type="ECO:0000313" key="2">
    <source>
        <dbReference type="EMBL" id="MCU6695457.1"/>
    </source>
</evidence>
<dbReference type="Proteomes" id="UP001652461">
    <property type="component" value="Unassembled WGS sequence"/>
</dbReference>
<dbReference type="EMBL" id="JAOQKC010000001">
    <property type="protein sequence ID" value="MCU6695457.1"/>
    <property type="molecule type" value="Genomic_DNA"/>
</dbReference>
<keyword evidence="1" id="KW-0732">Signal</keyword>
<proteinExistence type="predicted"/>
<gene>
    <name evidence="2" type="ORF">OCV63_00890</name>
</gene>
<accession>A0ABT2RTG8</accession>
<reference evidence="2 3" key="1">
    <citation type="journal article" date="2021" name="ISME Commun">
        <title>Automated analysis of genomic sequences facilitates high-throughput and comprehensive description of bacteria.</title>
        <authorList>
            <person name="Hitch T.C.A."/>
        </authorList>
    </citation>
    <scope>NUCLEOTIDE SEQUENCE [LARGE SCALE GENOMIC DNA]</scope>
    <source>
        <strain evidence="2 3">Sanger_04</strain>
    </source>
</reference>
<sequence length="162" mass="17443">MHKKRIAMAMMSLMFIGGLCNIGAIISHAEEMPGYHEYVNTEDEVIDTWYGIARGTYLKDGTSGLKRAGTCLMNVSGTTTAYSKCDEVKVGVYLDESSDGGKSFGNIAKYHFKETNTTSCHGSKANISVTKGYKYHVRGVHSVTEGSTTETTSTSTGVLTAS</sequence>
<evidence type="ECO:0000256" key="1">
    <source>
        <dbReference type="SAM" id="SignalP"/>
    </source>
</evidence>
<organism evidence="2 3">
    <name type="scientific">Laedolimicola ammoniilytica</name>
    <dbReference type="NCBI Taxonomy" id="2981771"/>
    <lineage>
        <taxon>Bacteria</taxon>
        <taxon>Bacillati</taxon>
        <taxon>Bacillota</taxon>
        <taxon>Clostridia</taxon>
        <taxon>Lachnospirales</taxon>
        <taxon>Lachnospiraceae</taxon>
        <taxon>Laedolimicola</taxon>
    </lineage>
</organism>
<dbReference type="RefSeq" id="WP_158361407.1">
    <property type="nucleotide sequence ID" value="NZ_JAOQKC010000001.1"/>
</dbReference>
<comment type="caution">
    <text evidence="2">The sequence shown here is derived from an EMBL/GenBank/DDBJ whole genome shotgun (WGS) entry which is preliminary data.</text>
</comment>
<name>A0ABT2RTG8_9FIRM</name>
<dbReference type="Pfam" id="PF19644">
    <property type="entry name" value="DUF6147"/>
    <property type="match status" value="1"/>
</dbReference>
<feature type="chain" id="PRO_5045602973" evidence="1">
    <location>
        <begin position="30"/>
        <end position="162"/>
    </location>
</feature>
<protein>
    <submittedName>
        <fullName evidence="2">DUF6147 family protein</fullName>
    </submittedName>
</protein>
<keyword evidence="3" id="KW-1185">Reference proteome</keyword>
<feature type="signal peptide" evidence="1">
    <location>
        <begin position="1"/>
        <end position="29"/>
    </location>
</feature>